<evidence type="ECO:0000256" key="1">
    <source>
        <dbReference type="SAM" id="MobiDB-lite"/>
    </source>
</evidence>
<sequence length="513" mass="56506">MHCTQAPSIRPRIIILPKQDLKGKLGNTGDENSRADTPRTIRSTFIQSYTGSSNTTIKAAMKNRNNTTTQRSCTRISRTMKRKASSTQAQAKKQPLQDITMQILGQAASAHPVGSSSSTSRSRPLVPITHQRGATVTRLPYMQTQGQVHHQLLHRASNPNPFRSSLPPSSPPPYTSSLTQSATNAPSIPSFLSNLPNPSSITSHPSPPPDTNSILGYNGISEDYEPPDAWDEFVLPVARTSLDLKWHESIEDADADLFGILALEEKLKAGREGLARGVGVELPVVRREGHPDGRVRVHGLEWVSVQRAGKTMLKQASGARSSSSARSSIQKKAARKSVAARKAVKEEKDRTERLAQERYHEDAVPNGTRKIKQVTSGTGGEEDHIDDKGHYYSICSESNSNDGFDTSSVRSTGPTHLSRITSTANGMGNNTNKYNKTDITTKCREINSVSNRIRAESADAVEGEIKLRKSAGKECNVKIETTKQRLDRERKERIAYFKKLESYKLTKENVYIV</sequence>
<feature type="region of interest" description="Disordered" evidence="1">
    <location>
        <begin position="107"/>
        <end position="137"/>
    </location>
</feature>
<protein>
    <submittedName>
        <fullName evidence="2">Uncharacterized protein</fullName>
    </submittedName>
</protein>
<proteinExistence type="predicted"/>
<dbReference type="EMBL" id="ML213590">
    <property type="protein sequence ID" value="TFK45085.1"/>
    <property type="molecule type" value="Genomic_DNA"/>
</dbReference>
<feature type="compositionally biased region" description="Low complexity" evidence="1">
    <location>
        <begin position="316"/>
        <end position="331"/>
    </location>
</feature>
<dbReference type="OrthoDB" id="3234283at2759"/>
<name>A0A5C3MK66_9AGAR</name>
<feature type="compositionally biased region" description="Basic and acidic residues" evidence="1">
    <location>
        <begin position="343"/>
        <end position="359"/>
    </location>
</feature>
<organism evidence="2 3">
    <name type="scientific">Crucibulum laeve</name>
    <dbReference type="NCBI Taxonomy" id="68775"/>
    <lineage>
        <taxon>Eukaryota</taxon>
        <taxon>Fungi</taxon>
        <taxon>Dikarya</taxon>
        <taxon>Basidiomycota</taxon>
        <taxon>Agaricomycotina</taxon>
        <taxon>Agaricomycetes</taxon>
        <taxon>Agaricomycetidae</taxon>
        <taxon>Agaricales</taxon>
        <taxon>Agaricineae</taxon>
        <taxon>Nidulariaceae</taxon>
        <taxon>Crucibulum</taxon>
    </lineage>
</organism>
<evidence type="ECO:0000313" key="2">
    <source>
        <dbReference type="EMBL" id="TFK45085.1"/>
    </source>
</evidence>
<keyword evidence="3" id="KW-1185">Reference proteome</keyword>
<feature type="compositionally biased region" description="Low complexity" evidence="1">
    <location>
        <begin position="157"/>
        <end position="167"/>
    </location>
</feature>
<evidence type="ECO:0000313" key="3">
    <source>
        <dbReference type="Proteomes" id="UP000308652"/>
    </source>
</evidence>
<accession>A0A5C3MK66</accession>
<feature type="compositionally biased region" description="Low complexity" evidence="1">
    <location>
        <begin position="186"/>
        <end position="204"/>
    </location>
</feature>
<feature type="region of interest" description="Disordered" evidence="1">
    <location>
        <begin position="156"/>
        <end position="220"/>
    </location>
</feature>
<dbReference type="AlphaFoldDB" id="A0A5C3MK66"/>
<dbReference type="Proteomes" id="UP000308652">
    <property type="component" value="Unassembled WGS sequence"/>
</dbReference>
<reference evidence="2 3" key="1">
    <citation type="journal article" date="2019" name="Nat. Ecol. Evol.">
        <title>Megaphylogeny resolves global patterns of mushroom evolution.</title>
        <authorList>
            <person name="Varga T."/>
            <person name="Krizsan K."/>
            <person name="Foldi C."/>
            <person name="Dima B."/>
            <person name="Sanchez-Garcia M."/>
            <person name="Sanchez-Ramirez S."/>
            <person name="Szollosi G.J."/>
            <person name="Szarkandi J.G."/>
            <person name="Papp V."/>
            <person name="Albert L."/>
            <person name="Andreopoulos W."/>
            <person name="Angelini C."/>
            <person name="Antonin V."/>
            <person name="Barry K.W."/>
            <person name="Bougher N.L."/>
            <person name="Buchanan P."/>
            <person name="Buyck B."/>
            <person name="Bense V."/>
            <person name="Catcheside P."/>
            <person name="Chovatia M."/>
            <person name="Cooper J."/>
            <person name="Damon W."/>
            <person name="Desjardin D."/>
            <person name="Finy P."/>
            <person name="Geml J."/>
            <person name="Haridas S."/>
            <person name="Hughes K."/>
            <person name="Justo A."/>
            <person name="Karasinski D."/>
            <person name="Kautmanova I."/>
            <person name="Kiss B."/>
            <person name="Kocsube S."/>
            <person name="Kotiranta H."/>
            <person name="LaButti K.M."/>
            <person name="Lechner B.E."/>
            <person name="Liimatainen K."/>
            <person name="Lipzen A."/>
            <person name="Lukacs Z."/>
            <person name="Mihaltcheva S."/>
            <person name="Morgado L.N."/>
            <person name="Niskanen T."/>
            <person name="Noordeloos M.E."/>
            <person name="Ohm R.A."/>
            <person name="Ortiz-Santana B."/>
            <person name="Ovrebo C."/>
            <person name="Racz N."/>
            <person name="Riley R."/>
            <person name="Savchenko A."/>
            <person name="Shiryaev A."/>
            <person name="Soop K."/>
            <person name="Spirin V."/>
            <person name="Szebenyi C."/>
            <person name="Tomsovsky M."/>
            <person name="Tulloss R.E."/>
            <person name="Uehling J."/>
            <person name="Grigoriev I.V."/>
            <person name="Vagvolgyi C."/>
            <person name="Papp T."/>
            <person name="Martin F.M."/>
            <person name="Miettinen O."/>
            <person name="Hibbett D.S."/>
            <person name="Nagy L.G."/>
        </authorList>
    </citation>
    <scope>NUCLEOTIDE SEQUENCE [LARGE SCALE GENOMIC DNA]</scope>
    <source>
        <strain evidence="2 3">CBS 166.37</strain>
    </source>
</reference>
<gene>
    <name evidence="2" type="ORF">BDQ12DRAFT_674099</name>
</gene>
<feature type="region of interest" description="Disordered" evidence="1">
    <location>
        <begin position="314"/>
        <end position="359"/>
    </location>
</feature>